<name>A0A3Q9R735_9CAUD</name>
<proteinExistence type="predicted"/>
<protein>
    <submittedName>
        <fullName evidence="1">Uncharacterized protein</fullName>
    </submittedName>
</protein>
<evidence type="ECO:0000313" key="2">
    <source>
        <dbReference type="Proteomes" id="UP000287416"/>
    </source>
</evidence>
<keyword evidence="2" id="KW-1185">Reference proteome</keyword>
<evidence type="ECO:0000313" key="1">
    <source>
        <dbReference type="EMBL" id="AZU98654.1"/>
    </source>
</evidence>
<dbReference type="Proteomes" id="UP000287416">
    <property type="component" value="Segment"/>
</dbReference>
<organism evidence="1 2">
    <name type="scientific">Acinetobacter phage AbTZA1</name>
    <dbReference type="NCBI Taxonomy" id="2500827"/>
    <lineage>
        <taxon>Viruses</taxon>
        <taxon>Duplodnaviria</taxon>
        <taxon>Heunggongvirae</taxon>
        <taxon>Uroviricota</taxon>
        <taxon>Caudoviricetes</taxon>
        <taxon>Pantevenvirales</taxon>
        <taxon>Straboviridae</taxon>
        <taxon>Twarogvirinae</taxon>
        <taxon>Hadassahvirus</taxon>
        <taxon>Hadassahvirus azbtza1</taxon>
    </lineage>
</organism>
<reference evidence="1 2" key="1">
    <citation type="submission" date="2018-12" db="EMBL/GenBank/DDBJ databases">
        <title>Successful treatment of antibiotic resistant microbial bone infection with bacteriophages.</title>
        <authorList>
            <person name="Nir-Paz R."/>
            <person name="Gelman D."/>
            <person name="Khouri A."/>
            <person name="Sisson B.M."/>
            <person name="Fackler J."/>
            <person name="Oren S.A."/>
            <person name="Khalifa L."/>
            <person name="Rimon A."/>
            <person name="Glazer S.C."/>
            <person name="Moses A.E."/>
            <person name="Yoram W."/>
            <person name="Schooley R.T."/>
            <person name="Hazan R."/>
        </authorList>
    </citation>
    <scope>NUCLEOTIDE SEQUENCE [LARGE SCALE GENOMIC DNA]</scope>
</reference>
<sequence>MKFYKVNRREIYGKRIGNSLADVHRSSPIFKAEYVKIDDELNVFSIHGLPIWRDRFSYHQMLQLQLCRKDLELFVECEDPGKKQVSNIKYQVVTRDYDGCSVVETHDSVKAATERCGYLNEVSPEYHEVHVEFDYEWEN</sequence>
<dbReference type="EMBL" id="MK278860">
    <property type="protein sequence ID" value="AZU98654.1"/>
    <property type="molecule type" value="Genomic_DNA"/>
</dbReference>
<dbReference type="GeneID" id="55811413"/>
<dbReference type="KEGG" id="vg:55811413"/>
<accession>A0A3Q9R735</accession>
<dbReference type="RefSeq" id="YP_009882117.1">
    <property type="nucleotide sequence ID" value="NC_049445.1"/>
</dbReference>